<dbReference type="InterPro" id="IPR036388">
    <property type="entry name" value="WH-like_DNA-bd_sf"/>
</dbReference>
<dbReference type="RefSeq" id="WP_375524497.1">
    <property type="nucleotide sequence ID" value="NZ_JBHILM010000006.1"/>
</dbReference>
<dbReference type="EMBL" id="JBHILM010000006">
    <property type="protein sequence ID" value="MFB5680699.1"/>
    <property type="molecule type" value="Genomic_DNA"/>
</dbReference>
<dbReference type="SUPFAM" id="SSF46785">
    <property type="entry name" value="Winged helix' DNA-binding domain"/>
    <property type="match status" value="1"/>
</dbReference>
<feature type="domain" description="HTH lysR-type" evidence="5">
    <location>
        <begin position="1"/>
        <end position="58"/>
    </location>
</feature>
<sequence length="290" mass="32229">MSLFKYEILLKVVETGSLTKAAERLNLTQSAVSHAIASLEGELELQLLHRERSGVRLTQEGERLWGYMQDMVHLQGKLLQEADLIKGLETGVVTIGTFTSVSMHWLPDIIKNFQDQYPLIDIKLRDGDYQEIESWIAKGTVDFGFVNLPAAQGLEQIELKQDQLLCITPSNHKLSGEEYITLDHITEEPFIMPAKGCDTDVRKWFSSQRETPNVRFELEDDHAIIAMVRSGLGISILPGTILADCPSGICVRPLAPKAHRTIGLAALSFKKGSPAAAKAISFIIEAFRSE</sequence>
<reference evidence="6 7" key="1">
    <citation type="submission" date="2024-09" db="EMBL/GenBank/DDBJ databases">
        <authorList>
            <person name="Ruan L."/>
        </authorList>
    </citation>
    <scope>NUCLEOTIDE SEQUENCE [LARGE SCALE GENOMIC DNA]</scope>
    <source>
        <strain evidence="6 7">D33</strain>
    </source>
</reference>
<comment type="similarity">
    <text evidence="1">Belongs to the LysR transcriptional regulatory family.</text>
</comment>
<dbReference type="InterPro" id="IPR000847">
    <property type="entry name" value="LysR_HTH_N"/>
</dbReference>
<protein>
    <submittedName>
        <fullName evidence="6">LysR substrate-binding domain-containing protein</fullName>
    </submittedName>
</protein>
<keyword evidence="2" id="KW-0805">Transcription regulation</keyword>
<dbReference type="CDD" id="cd05466">
    <property type="entry name" value="PBP2_LTTR_substrate"/>
    <property type="match status" value="1"/>
</dbReference>
<dbReference type="Proteomes" id="UP001580407">
    <property type="component" value="Unassembled WGS sequence"/>
</dbReference>
<dbReference type="PANTHER" id="PTHR30419">
    <property type="entry name" value="HTH-TYPE TRANSCRIPTIONAL REGULATOR YBHD"/>
    <property type="match status" value="1"/>
</dbReference>
<evidence type="ECO:0000256" key="3">
    <source>
        <dbReference type="ARBA" id="ARBA00023125"/>
    </source>
</evidence>
<keyword evidence="4" id="KW-0804">Transcription</keyword>
<evidence type="ECO:0000256" key="4">
    <source>
        <dbReference type="ARBA" id="ARBA00023163"/>
    </source>
</evidence>
<dbReference type="Pfam" id="PF03466">
    <property type="entry name" value="LysR_substrate"/>
    <property type="match status" value="1"/>
</dbReference>
<evidence type="ECO:0000313" key="7">
    <source>
        <dbReference type="Proteomes" id="UP001580407"/>
    </source>
</evidence>
<dbReference type="SUPFAM" id="SSF53850">
    <property type="entry name" value="Periplasmic binding protein-like II"/>
    <property type="match status" value="1"/>
</dbReference>
<dbReference type="InterPro" id="IPR036390">
    <property type="entry name" value="WH_DNA-bd_sf"/>
</dbReference>
<dbReference type="Gene3D" id="1.10.10.10">
    <property type="entry name" value="Winged helix-like DNA-binding domain superfamily/Winged helix DNA-binding domain"/>
    <property type="match status" value="1"/>
</dbReference>
<comment type="caution">
    <text evidence="6">The sequence shown here is derived from an EMBL/GenBank/DDBJ whole genome shotgun (WGS) entry which is preliminary data.</text>
</comment>
<dbReference type="InterPro" id="IPR050950">
    <property type="entry name" value="HTH-type_LysR_regulators"/>
</dbReference>
<keyword evidence="7" id="KW-1185">Reference proteome</keyword>
<evidence type="ECO:0000256" key="2">
    <source>
        <dbReference type="ARBA" id="ARBA00023015"/>
    </source>
</evidence>
<dbReference type="InterPro" id="IPR005119">
    <property type="entry name" value="LysR_subst-bd"/>
</dbReference>
<organism evidence="6 7">
    <name type="scientific">Paenibacillus terreus</name>
    <dbReference type="NCBI Taxonomy" id="1387834"/>
    <lineage>
        <taxon>Bacteria</taxon>
        <taxon>Bacillati</taxon>
        <taxon>Bacillota</taxon>
        <taxon>Bacilli</taxon>
        <taxon>Bacillales</taxon>
        <taxon>Paenibacillaceae</taxon>
        <taxon>Paenibacillus</taxon>
    </lineage>
</organism>
<dbReference type="PANTHER" id="PTHR30419:SF24">
    <property type="entry name" value="HTH-TYPE TRANSCRIPTIONAL REGULATOR CZCR"/>
    <property type="match status" value="1"/>
</dbReference>
<evidence type="ECO:0000313" key="6">
    <source>
        <dbReference type="EMBL" id="MFB5680699.1"/>
    </source>
</evidence>
<evidence type="ECO:0000256" key="1">
    <source>
        <dbReference type="ARBA" id="ARBA00009437"/>
    </source>
</evidence>
<accession>A0ABV5B4U4</accession>
<dbReference type="Pfam" id="PF00126">
    <property type="entry name" value="HTH_1"/>
    <property type="match status" value="1"/>
</dbReference>
<dbReference type="PROSITE" id="PS50931">
    <property type="entry name" value="HTH_LYSR"/>
    <property type="match status" value="1"/>
</dbReference>
<evidence type="ECO:0000259" key="5">
    <source>
        <dbReference type="PROSITE" id="PS50931"/>
    </source>
</evidence>
<name>A0ABV5B4U4_9BACL</name>
<gene>
    <name evidence="6" type="ORF">ACE3NQ_07230</name>
</gene>
<keyword evidence="3" id="KW-0238">DNA-binding</keyword>
<dbReference type="PRINTS" id="PR00039">
    <property type="entry name" value="HTHLYSR"/>
</dbReference>
<proteinExistence type="inferred from homology"/>
<dbReference type="Gene3D" id="3.40.190.290">
    <property type="match status" value="1"/>
</dbReference>